<evidence type="ECO:0000256" key="1">
    <source>
        <dbReference type="SAM" id="MobiDB-lite"/>
    </source>
</evidence>
<dbReference type="eggNOG" id="arCOG02696">
    <property type="taxonomic scope" value="Archaea"/>
</dbReference>
<dbReference type="SUPFAM" id="SSF52317">
    <property type="entry name" value="Class I glutamine amidotransferase-like"/>
    <property type="match status" value="1"/>
</dbReference>
<dbReference type="STRING" id="797210.Halxa_4166"/>
<sequence length="844" mass="88810">MKRRTLILGFGTAAGAGAIVGTGAFSTASAERQMTVRVVDDASSFLALEPGEQNGAHVSNEDGEAVSIDFGGGDAEGDGLGVDTAYTFDDTLRIRNQGTESVFVWTSTESDAFDGDDVYLYHEDSEAPLSDARAIEVDVGTEIPVGVFVDTTGLETDAYDVGVTIQAAADDPNGDAPGEGGDGEEGEPVSDPIPAVALDSVSSLLDANEEPLTDDSVVAIWAESTAYNGDEDGNGDAVDYPGGTDIPVVALDGTVVGLTGPFAATDTDFGAYGNEEFLHNVYDELVGSGTVLHDEGHGQYYTRSSNGGDDFQAVGDYLEDGGYTYEATTDLESDLDDAAAVVITSPSDAFTDGELAALSSFVDDGGVLFLHDQSDHNNFDETTNLNEIADELALSFRFNDDQVYDDQNNDGVEFVPTTSNFNLEEYPQLFPNREGLGSESKLSPSEQYEVDVVEVADGDTADVQFEDGTVETVRILGIDTPETGNTSERFAEWEGIEDGEALRDKADAATDYAVDLLDGETVTLSFDENEGLRGNYGRLLGVLDLPDGTRYNEAVLEDGHARVYDSGLEAHDELRDLEADARAAGRGLWELSDPAATPEIGDEPVEALFFPEPVEVTGNDVPVRSESGEPLVALDADANVAVVGGPLVEENFESDEGGPGIDEFGVYPFLTNVIDAVGSATGPVLVEGGHGQFGADYALSAEDVAHYMRYLEGQAPGDEEFIGLEAVNDVTSDPGPDLLENGEPAARALVLSRPTTELTAAERSAISDFADAGGAVLLIGTAANTGALEYFDPLLDDLETDVGFTDTAVTDASNSLDGDSSIPTTTNFDDAFVELFTAFTPDSS</sequence>
<dbReference type="AlphaFoldDB" id="F8D506"/>
<name>F8D506_HALXS</name>
<keyword evidence="4" id="KW-1185">Reference proteome</keyword>
<dbReference type="InterPro" id="IPR035437">
    <property type="entry name" value="SNase_OB-fold_sf"/>
</dbReference>
<evidence type="ECO:0000313" key="3">
    <source>
        <dbReference type="EMBL" id="AEH38769.1"/>
    </source>
</evidence>
<dbReference type="InterPro" id="IPR025646">
    <property type="entry name" value="DUF4350"/>
</dbReference>
<dbReference type="InterPro" id="IPR016071">
    <property type="entry name" value="Staphylococal_nuclease_OB-fold"/>
</dbReference>
<dbReference type="PROSITE" id="PS50830">
    <property type="entry name" value="TNASE_3"/>
    <property type="match status" value="1"/>
</dbReference>
<dbReference type="eggNOG" id="arCOG03192">
    <property type="taxonomic scope" value="Archaea"/>
</dbReference>
<dbReference type="Pfam" id="PF14258">
    <property type="entry name" value="DUF4350"/>
    <property type="match status" value="1"/>
</dbReference>
<accession>F8D506</accession>
<dbReference type="InterPro" id="IPR029062">
    <property type="entry name" value="Class_I_gatase-like"/>
</dbReference>
<gene>
    <name evidence="3" type="ordered locus">Halxa_4166</name>
</gene>
<evidence type="ECO:0000259" key="2">
    <source>
        <dbReference type="PROSITE" id="PS50830"/>
    </source>
</evidence>
<dbReference type="SMART" id="SM00318">
    <property type="entry name" value="SNc"/>
    <property type="match status" value="1"/>
</dbReference>
<dbReference type="EMBL" id="CP002839">
    <property type="protein sequence ID" value="AEH38769.1"/>
    <property type="molecule type" value="Genomic_DNA"/>
</dbReference>
<dbReference type="SUPFAM" id="SSF50199">
    <property type="entry name" value="Staphylococcal nuclease"/>
    <property type="match status" value="1"/>
</dbReference>
<protein>
    <submittedName>
        <fullName evidence="3">Nuclease (SNase domain-containing protein)</fullName>
    </submittedName>
</protein>
<dbReference type="HOGENOM" id="CLU_017188_0_0_2"/>
<dbReference type="eggNOG" id="arCOG01314">
    <property type="taxonomic scope" value="Archaea"/>
</dbReference>
<feature type="region of interest" description="Disordered" evidence="1">
    <location>
        <begin position="168"/>
        <end position="191"/>
    </location>
</feature>
<proteinExistence type="predicted"/>
<feature type="domain" description="TNase-like" evidence="2">
    <location>
        <begin position="446"/>
        <end position="591"/>
    </location>
</feature>
<evidence type="ECO:0000313" key="4">
    <source>
        <dbReference type="Proteomes" id="UP000006794"/>
    </source>
</evidence>
<organism evidence="3 4">
    <name type="scientific">Halopiger xanaduensis (strain DSM 18323 / JCM 14033 / SH-6)</name>
    <dbReference type="NCBI Taxonomy" id="797210"/>
    <lineage>
        <taxon>Archaea</taxon>
        <taxon>Methanobacteriati</taxon>
        <taxon>Methanobacteriota</taxon>
        <taxon>Stenosarchaea group</taxon>
        <taxon>Halobacteria</taxon>
        <taxon>Halobacteriales</taxon>
        <taxon>Natrialbaceae</taxon>
        <taxon>Halopiger</taxon>
    </lineage>
</organism>
<dbReference type="Pfam" id="PF00565">
    <property type="entry name" value="SNase"/>
    <property type="match status" value="1"/>
</dbReference>
<dbReference type="Proteomes" id="UP000006794">
    <property type="component" value="Chromosome"/>
</dbReference>
<dbReference type="Gene3D" id="2.40.50.90">
    <property type="match status" value="1"/>
</dbReference>
<dbReference type="KEGG" id="hxa:Halxa_4166"/>
<reference evidence="3 4" key="1">
    <citation type="journal article" date="2012" name="Stand. Genomic Sci.">
        <title>Complete genome sequence of Halopiger xanaduensis type strain (SH-6(T)).</title>
        <authorList>
            <person name="Anderson I."/>
            <person name="Tindall B.J."/>
            <person name="Rohde M."/>
            <person name="Lucas S."/>
            <person name="Han J."/>
            <person name="Lapidus A."/>
            <person name="Cheng J.F."/>
            <person name="Goodwin L."/>
            <person name="Pitluck S."/>
            <person name="Peters L."/>
            <person name="Pati A."/>
            <person name="Mikhailova N."/>
            <person name="Pagani I."/>
            <person name="Teshima H."/>
            <person name="Han C."/>
            <person name="Tapia R."/>
            <person name="Land M."/>
            <person name="Woyke T."/>
            <person name="Klenk H.P."/>
            <person name="Kyrpides N."/>
            <person name="Ivanova N."/>
        </authorList>
    </citation>
    <scope>NUCLEOTIDE SEQUENCE [LARGE SCALE GENOMIC DNA]</scope>
    <source>
        <strain evidence="4">DSM 18323 / JCM 14033 / SH-6</strain>
    </source>
</reference>